<evidence type="ECO:0000313" key="4">
    <source>
        <dbReference type="Proteomes" id="UP001497453"/>
    </source>
</evidence>
<accession>A0ABP1E0C3</accession>
<keyword evidence="2" id="KW-0812">Transmembrane</keyword>
<name>A0ABP1E0C3_9APHY</name>
<keyword evidence="2" id="KW-1133">Transmembrane helix</keyword>
<organism evidence="3 4">
    <name type="scientific">Somion occarium</name>
    <dbReference type="NCBI Taxonomy" id="3059160"/>
    <lineage>
        <taxon>Eukaryota</taxon>
        <taxon>Fungi</taxon>
        <taxon>Dikarya</taxon>
        <taxon>Basidiomycota</taxon>
        <taxon>Agaricomycotina</taxon>
        <taxon>Agaricomycetes</taxon>
        <taxon>Polyporales</taxon>
        <taxon>Cerrenaceae</taxon>
        <taxon>Somion</taxon>
    </lineage>
</organism>
<gene>
    <name evidence="3" type="ORF">GFSPODELE1_LOCUS8755</name>
</gene>
<dbReference type="Proteomes" id="UP001497453">
    <property type="component" value="Chromosome 7"/>
</dbReference>
<keyword evidence="2" id="KW-0472">Membrane</keyword>
<evidence type="ECO:0000313" key="3">
    <source>
        <dbReference type="EMBL" id="CAL1712284.1"/>
    </source>
</evidence>
<protein>
    <recommendedName>
        <fullName evidence="5">Adhesin domain-containing protein</fullName>
    </recommendedName>
</protein>
<evidence type="ECO:0008006" key="5">
    <source>
        <dbReference type="Google" id="ProtNLM"/>
    </source>
</evidence>
<evidence type="ECO:0000256" key="2">
    <source>
        <dbReference type="SAM" id="Phobius"/>
    </source>
</evidence>
<sequence>MVGFNTPHPQLLQAFRHPFMEPIRRYTGYTTPMYQEADAEKGASTPLVVHNAVMHLDEASRTPHPKRSRARKVLLHLIHFSIFLAIFYFLVPRWYPGGKPQQPSPEGDMVEYENGSPGPRDCVNRAEWTLHDAQGPPYIPHFRRHASTSLSLPRSSSLLYFLSRGSLSHGRIEIDNDGEEADKVSVEVGIWYNADDVLDRVDVCTLQRAEGKNGVGIFSPQYHRHPSDEYRTHFEVKVRLPTSAKLEHYDEFETDMPIFAHSVGDLEGNVFFRSISLRTTNDPIDVKSLTVNHGSLATTNSHIQAVFNATDVLKVHTSNGHISGNFKSLGDVNLATTNGRIKAKLSLTNNGSSDASKLVLATSNGPIEADITLLSSAEGGTGGAFDVKASTTNSHIDVTYPSAPVDSRLAFIGHSSNAPVRAKLHPTYEGSFSLRTSSFEKPTVQHDSHAPDPAGRGRTRTVNVHRMGRGITEGDVKWTGNENRAELGTVQLSTTNAAVRLTL</sequence>
<dbReference type="EMBL" id="OZ037950">
    <property type="protein sequence ID" value="CAL1712284.1"/>
    <property type="molecule type" value="Genomic_DNA"/>
</dbReference>
<evidence type="ECO:0000256" key="1">
    <source>
        <dbReference type="SAM" id="MobiDB-lite"/>
    </source>
</evidence>
<reference evidence="4" key="1">
    <citation type="submission" date="2024-04" db="EMBL/GenBank/DDBJ databases">
        <authorList>
            <person name="Shaw F."/>
            <person name="Minotto A."/>
        </authorList>
    </citation>
    <scope>NUCLEOTIDE SEQUENCE [LARGE SCALE GENOMIC DNA]</scope>
</reference>
<keyword evidence="4" id="KW-1185">Reference proteome</keyword>
<proteinExistence type="predicted"/>
<feature type="region of interest" description="Disordered" evidence="1">
    <location>
        <begin position="438"/>
        <end position="460"/>
    </location>
</feature>
<feature type="transmembrane region" description="Helical" evidence="2">
    <location>
        <begin position="73"/>
        <end position="95"/>
    </location>
</feature>